<dbReference type="SUPFAM" id="SSF46955">
    <property type="entry name" value="Putative DNA-binding domain"/>
    <property type="match status" value="1"/>
</dbReference>
<evidence type="ECO:0000259" key="1">
    <source>
        <dbReference type="PROSITE" id="PS50937"/>
    </source>
</evidence>
<dbReference type="Proteomes" id="UP000322530">
    <property type="component" value="Unassembled WGS sequence"/>
</dbReference>
<dbReference type="Pfam" id="PF13411">
    <property type="entry name" value="MerR_1"/>
    <property type="match status" value="1"/>
</dbReference>
<dbReference type="SMART" id="SM00422">
    <property type="entry name" value="HTH_MERR"/>
    <property type="match status" value="1"/>
</dbReference>
<evidence type="ECO:0000313" key="3">
    <source>
        <dbReference type="Proteomes" id="UP000322530"/>
    </source>
</evidence>
<dbReference type="GO" id="GO:0006355">
    <property type="term" value="P:regulation of DNA-templated transcription"/>
    <property type="evidence" value="ECO:0007669"/>
    <property type="project" value="InterPro"/>
</dbReference>
<dbReference type="SUPFAM" id="SSF55781">
    <property type="entry name" value="GAF domain-like"/>
    <property type="match status" value="1"/>
</dbReference>
<dbReference type="EMBL" id="BIXY01000021">
    <property type="protein sequence ID" value="GCF08274.1"/>
    <property type="molecule type" value="Genomic_DNA"/>
</dbReference>
<name>A0A5A5TBI0_9CHLR</name>
<dbReference type="Gene3D" id="3.30.450.40">
    <property type="match status" value="1"/>
</dbReference>
<keyword evidence="3" id="KW-1185">Reference proteome</keyword>
<proteinExistence type="predicted"/>
<organism evidence="2 3">
    <name type="scientific">Dictyobacter arantiisoli</name>
    <dbReference type="NCBI Taxonomy" id="2014874"/>
    <lineage>
        <taxon>Bacteria</taxon>
        <taxon>Bacillati</taxon>
        <taxon>Chloroflexota</taxon>
        <taxon>Ktedonobacteria</taxon>
        <taxon>Ktedonobacterales</taxon>
        <taxon>Dictyobacteraceae</taxon>
        <taxon>Dictyobacter</taxon>
    </lineage>
</organism>
<accession>A0A5A5TBI0</accession>
<feature type="domain" description="HTH merR-type" evidence="1">
    <location>
        <begin position="36"/>
        <end position="98"/>
    </location>
</feature>
<comment type="caution">
    <text evidence="2">The sequence shown here is derived from an EMBL/GenBank/DDBJ whole genome shotgun (WGS) entry which is preliminary data.</text>
</comment>
<dbReference type="Gene3D" id="1.10.1660.10">
    <property type="match status" value="1"/>
</dbReference>
<dbReference type="InterPro" id="IPR000551">
    <property type="entry name" value="MerR-type_HTH_dom"/>
</dbReference>
<dbReference type="OrthoDB" id="135815at2"/>
<dbReference type="AlphaFoldDB" id="A0A5A5TBI0"/>
<dbReference type="InterPro" id="IPR009061">
    <property type="entry name" value="DNA-bd_dom_put_sf"/>
</dbReference>
<reference evidence="2 3" key="1">
    <citation type="submission" date="2019-01" db="EMBL/GenBank/DDBJ databases">
        <title>Draft genome sequence of Dictyobacter sp. Uno17.</title>
        <authorList>
            <person name="Wang C.M."/>
            <person name="Zheng Y."/>
            <person name="Sakai Y."/>
            <person name="Abe K."/>
            <person name="Yokota A."/>
            <person name="Yabe S."/>
        </authorList>
    </citation>
    <scope>NUCLEOTIDE SEQUENCE [LARGE SCALE GENOMIC DNA]</scope>
    <source>
        <strain evidence="2 3">Uno17</strain>
    </source>
</reference>
<sequence>MAMDERNLQRIARHLKDEVAQRRVYHNIQRGRNEVTVTIGRASRLFGFSESQLRDWEKMGLIKPIRPREGTDARQVTGQRQYSFTELDKLAIIRELLDEAHLTPGAIPPNIDEIWSALASPLNTSQQIFEEETDYTLPSDIPGDLATQTEHINKRVTIAYRESLPWRVYASRVLWLALLLIYEDIPGFYAGLILPAHDYRPDEPSLDPANLRTLGESLIGWLGQTRAFFTFLTPEPLFEYPSDYIVLPLCPPELRMQLPASLATRTLIVVQRDEIQHVRHNEKAVRTVLRLLEPLYEEQMHWHHYIGEGMQDIIAPGMDFTPKLTDAVLTGLTNMTIRLGGKNADGQTRWQDCCIFLPTNTNVPLQQRSLVVRAKSQHARHTIGVTSVSPERHVTSLSLRAYQSSHIIYRPELAREDILALHREIEGPIHSNIAVPIGGETGLPLGVMYVTSYERDAFSEEDQRILRMIGKICEELLHTYSIRQHISDTIADLLEDPGTVDPLFKDFASEHDFLQDLAEILHTIKGQVTHKQVWTIPTEMDGPVKEISFIAIDIDSMVQELIANSYGDQTLHHLHKAIGLRIHDLLPALFSNHLNCQLYHIYGGIYCLLLRGFTLERTKNNAERLRKALEGSIAVKQSDLPGAALTLPDISVHLGVTWYPYDKLAEFLAPHHMRSVTDVRSTLYHSLEFALKLGTDTGGNIIYAWDPITQTYTPHQSGEEQQKNR</sequence>
<gene>
    <name evidence="2" type="ORF">KDI_18380</name>
</gene>
<dbReference type="InterPro" id="IPR029016">
    <property type="entry name" value="GAF-like_dom_sf"/>
</dbReference>
<dbReference type="PROSITE" id="PS50937">
    <property type="entry name" value="HTH_MERR_2"/>
    <property type="match status" value="1"/>
</dbReference>
<protein>
    <recommendedName>
        <fullName evidence="1">HTH merR-type domain-containing protein</fullName>
    </recommendedName>
</protein>
<evidence type="ECO:0000313" key="2">
    <source>
        <dbReference type="EMBL" id="GCF08274.1"/>
    </source>
</evidence>
<dbReference type="GO" id="GO:0003677">
    <property type="term" value="F:DNA binding"/>
    <property type="evidence" value="ECO:0007669"/>
    <property type="project" value="InterPro"/>
</dbReference>